<protein>
    <submittedName>
        <fullName evidence="2">Uncharacterized protein</fullName>
    </submittedName>
</protein>
<accession>A0ABT6B8I8</accession>
<dbReference type="EMBL" id="JARJJS010000001">
    <property type="protein sequence ID" value="MDF4024420.1"/>
    <property type="molecule type" value="Genomic_DNA"/>
</dbReference>
<comment type="caution">
    <text evidence="2">The sequence shown here is derived from an EMBL/GenBank/DDBJ whole genome shotgun (WGS) entry which is preliminary data.</text>
</comment>
<feature type="transmembrane region" description="Helical" evidence="1">
    <location>
        <begin position="35"/>
        <end position="54"/>
    </location>
</feature>
<feature type="transmembrane region" description="Helical" evidence="1">
    <location>
        <begin position="81"/>
        <end position="104"/>
    </location>
</feature>
<gene>
    <name evidence="2" type="ORF">P3W24_05510</name>
</gene>
<keyword evidence="1" id="KW-0472">Membrane</keyword>
<name>A0ABT6B8I8_9GAMM</name>
<evidence type="ECO:0000313" key="3">
    <source>
        <dbReference type="Proteomes" id="UP001528850"/>
    </source>
</evidence>
<organism evidence="2 3">
    <name type="scientific">Luteibacter sahnii</name>
    <dbReference type="NCBI Taxonomy" id="3021977"/>
    <lineage>
        <taxon>Bacteria</taxon>
        <taxon>Pseudomonadati</taxon>
        <taxon>Pseudomonadota</taxon>
        <taxon>Gammaproteobacteria</taxon>
        <taxon>Lysobacterales</taxon>
        <taxon>Rhodanobacteraceae</taxon>
        <taxon>Luteibacter</taxon>
    </lineage>
</organism>
<keyword evidence="3" id="KW-1185">Reference proteome</keyword>
<keyword evidence="1" id="KW-1133">Transmembrane helix</keyword>
<sequence length="113" mass="12585">MKIALFWTFACLGLGTSYASLKMRYGWYLVNEDAHFLDVGFLIAASVIVVLWAFFPSRVATAVVAAIMFLFPPVLKNETFAAMNASFAVFSLIPIALLVAATHFRRVRSYALR</sequence>
<keyword evidence="1" id="KW-0812">Transmembrane</keyword>
<evidence type="ECO:0000256" key="1">
    <source>
        <dbReference type="SAM" id="Phobius"/>
    </source>
</evidence>
<evidence type="ECO:0000313" key="2">
    <source>
        <dbReference type="EMBL" id="MDF4024420.1"/>
    </source>
</evidence>
<dbReference type="Proteomes" id="UP001528850">
    <property type="component" value="Unassembled WGS sequence"/>
</dbReference>
<dbReference type="RefSeq" id="WP_320552563.1">
    <property type="nucleotide sequence ID" value="NZ_JAQLOK010000010.1"/>
</dbReference>
<reference evidence="2 3" key="1">
    <citation type="journal article" date="2024" name="Curr. Microbiol.">
        <title>Luteibacter sahnii sp. nov., A Novel Yellow-Colored Xanthomonadin Pigment Producing Probiotic Bacterium from Healthy Rice Seed Microbiome.</title>
        <authorList>
            <person name="Jaiswal G."/>
            <person name="Rana R."/>
            <person name="Nayak P.K."/>
            <person name="Chouhan R."/>
            <person name="Gandhi S.G."/>
            <person name="Patel H.K."/>
            <person name="Patil P.B."/>
        </authorList>
    </citation>
    <scope>NUCLEOTIDE SEQUENCE [LARGE SCALE GENOMIC DNA]</scope>
    <source>
        <strain evidence="2 3">PPL201</strain>
    </source>
</reference>
<proteinExistence type="predicted"/>